<feature type="domain" description="Solute-binding protein family 5" evidence="4">
    <location>
        <begin position="105"/>
        <end position="455"/>
    </location>
</feature>
<keyword evidence="3" id="KW-0732">Signal</keyword>
<sequence length="547" mass="58006">MISLLDKFPDGYPLGRPKYLAKEQHMWQRRLALAGAIAITAALALSACSGPSDAQTTDGVRGDKLSVQFTGVPISLNPALAGGGGSVVFTTLAYDPLIYLSGDGKLVPDLATEWKFRDDENTQLELIIRKGVTFQDGAQLDAHAVANSMNYFMEAGGGQVGSVGPIDTITAEDDDTVLITYKTSFPAAPTRLTQANQLGLIIGPEALKNPESLLTTMDGTGPYTYNPDTSVAESTYTYDRWDGYWNPDAQKYEQISVQVIGDPNAVISAATTGQVDFAAGGADTADAAASAGLSTISAPYFNYGLIILDRKGEIVPALADEKVRQAMGYAVDRAAIVAARGGDEFASAIDQLTADGEQGHDDGIGFDHDMQKAKSLMAESDYPDGFSMTLLSESPLDNQSLITQTAIAHLKEIGVKVTLDVASAIPDFIQKAGSKKYPAIVWPIVGDTASDYAQTFTGQGFTNAFGVADHDLDDLVAQAIVATGDEKEALEKQVSARSNELAWFLPLIATKNVYYVSPHVAGVQISPLNPNPIPVAPSADLAWRPAQ</sequence>
<dbReference type="AlphaFoldDB" id="A0A4P6EEU0"/>
<evidence type="ECO:0000313" key="5">
    <source>
        <dbReference type="EMBL" id="QAY60296.1"/>
    </source>
</evidence>
<organism evidence="5 6">
    <name type="scientific">Microbacterium protaetiae</name>
    <dbReference type="NCBI Taxonomy" id="2509458"/>
    <lineage>
        <taxon>Bacteria</taxon>
        <taxon>Bacillati</taxon>
        <taxon>Actinomycetota</taxon>
        <taxon>Actinomycetes</taxon>
        <taxon>Micrococcales</taxon>
        <taxon>Microbacteriaceae</taxon>
        <taxon>Microbacterium</taxon>
    </lineage>
</organism>
<dbReference type="RefSeq" id="WP_129389408.1">
    <property type="nucleotide sequence ID" value="NZ_CP035494.1"/>
</dbReference>
<evidence type="ECO:0000256" key="1">
    <source>
        <dbReference type="ARBA" id="ARBA00005695"/>
    </source>
</evidence>
<proteinExistence type="inferred from homology"/>
<dbReference type="EMBL" id="CP035494">
    <property type="protein sequence ID" value="QAY60296.1"/>
    <property type="molecule type" value="Genomic_DNA"/>
</dbReference>
<keyword evidence="6" id="KW-1185">Reference proteome</keyword>
<evidence type="ECO:0000313" key="6">
    <source>
        <dbReference type="Proteomes" id="UP000293995"/>
    </source>
</evidence>
<dbReference type="PANTHER" id="PTHR30290:SF9">
    <property type="entry name" value="OLIGOPEPTIDE-BINDING PROTEIN APPA"/>
    <property type="match status" value="1"/>
</dbReference>
<name>A0A4P6EEU0_9MICO</name>
<accession>A0A4P6EEU0</accession>
<evidence type="ECO:0000259" key="4">
    <source>
        <dbReference type="Pfam" id="PF00496"/>
    </source>
</evidence>
<evidence type="ECO:0000256" key="2">
    <source>
        <dbReference type="ARBA" id="ARBA00022448"/>
    </source>
</evidence>
<comment type="similarity">
    <text evidence="1">Belongs to the bacterial solute-binding protein 5 family.</text>
</comment>
<dbReference type="InterPro" id="IPR000914">
    <property type="entry name" value="SBP_5_dom"/>
</dbReference>
<gene>
    <name evidence="5" type="ORF">ET475_10070</name>
</gene>
<evidence type="ECO:0000256" key="3">
    <source>
        <dbReference type="ARBA" id="ARBA00022729"/>
    </source>
</evidence>
<dbReference type="Gene3D" id="3.10.105.10">
    <property type="entry name" value="Dipeptide-binding Protein, Domain 3"/>
    <property type="match status" value="1"/>
</dbReference>
<dbReference type="GO" id="GO:0043190">
    <property type="term" value="C:ATP-binding cassette (ABC) transporter complex"/>
    <property type="evidence" value="ECO:0007669"/>
    <property type="project" value="InterPro"/>
</dbReference>
<dbReference type="PANTHER" id="PTHR30290">
    <property type="entry name" value="PERIPLASMIC BINDING COMPONENT OF ABC TRANSPORTER"/>
    <property type="match status" value="1"/>
</dbReference>
<dbReference type="InterPro" id="IPR030678">
    <property type="entry name" value="Peptide/Ni-bd"/>
</dbReference>
<dbReference type="KEGG" id="mprt:ET475_10070"/>
<dbReference type="GO" id="GO:0042597">
    <property type="term" value="C:periplasmic space"/>
    <property type="evidence" value="ECO:0007669"/>
    <property type="project" value="UniProtKB-ARBA"/>
</dbReference>
<dbReference type="GO" id="GO:0015833">
    <property type="term" value="P:peptide transport"/>
    <property type="evidence" value="ECO:0007669"/>
    <property type="project" value="TreeGrafter"/>
</dbReference>
<protein>
    <submittedName>
        <fullName evidence="5">ABC transporter substrate-binding protein</fullName>
    </submittedName>
</protein>
<reference evidence="5 6" key="1">
    <citation type="submission" date="2019-01" db="EMBL/GenBank/DDBJ databases">
        <title>Genome sequencing of strain DFW100M-13.</title>
        <authorList>
            <person name="Heo J."/>
            <person name="Kim S.-J."/>
            <person name="Kim J.-S."/>
            <person name="Hong S.-B."/>
            <person name="Kwon S.-W."/>
        </authorList>
    </citation>
    <scope>NUCLEOTIDE SEQUENCE [LARGE SCALE GENOMIC DNA]</scope>
    <source>
        <strain evidence="5 6">DFW100M-13</strain>
    </source>
</reference>
<keyword evidence="2" id="KW-0813">Transport</keyword>
<dbReference type="PIRSF" id="PIRSF002741">
    <property type="entry name" value="MppA"/>
    <property type="match status" value="1"/>
</dbReference>
<dbReference type="InterPro" id="IPR039424">
    <property type="entry name" value="SBP_5"/>
</dbReference>
<dbReference type="SUPFAM" id="SSF53850">
    <property type="entry name" value="Periplasmic binding protein-like II"/>
    <property type="match status" value="1"/>
</dbReference>
<dbReference type="Gene3D" id="3.40.190.10">
    <property type="entry name" value="Periplasmic binding protein-like II"/>
    <property type="match status" value="1"/>
</dbReference>
<dbReference type="GO" id="GO:1904680">
    <property type="term" value="F:peptide transmembrane transporter activity"/>
    <property type="evidence" value="ECO:0007669"/>
    <property type="project" value="TreeGrafter"/>
</dbReference>
<dbReference type="Proteomes" id="UP000293995">
    <property type="component" value="Chromosome"/>
</dbReference>
<dbReference type="Pfam" id="PF00496">
    <property type="entry name" value="SBP_bac_5"/>
    <property type="match status" value="1"/>
</dbReference>
<dbReference type="OrthoDB" id="9803988at2"/>